<feature type="transmembrane region" description="Helical" evidence="6">
    <location>
        <begin position="35"/>
        <end position="60"/>
    </location>
</feature>
<evidence type="ECO:0000256" key="2">
    <source>
        <dbReference type="ARBA" id="ARBA00009142"/>
    </source>
</evidence>
<comment type="subcellular location">
    <subcellularLocation>
        <location evidence="6">Cell membrane</location>
        <topology evidence="6">Multi-pass membrane protein</topology>
    </subcellularLocation>
    <subcellularLocation>
        <location evidence="1">Membrane</location>
        <topology evidence="1">Multi-pass membrane protein</topology>
    </subcellularLocation>
</comment>
<feature type="transmembrane region" description="Helical" evidence="6">
    <location>
        <begin position="72"/>
        <end position="93"/>
    </location>
</feature>
<keyword evidence="5 6" id="KW-0472">Membrane</keyword>
<keyword evidence="3 6" id="KW-0812">Transmembrane</keyword>
<evidence type="ECO:0000256" key="6">
    <source>
        <dbReference type="RuleBase" id="RU363041"/>
    </source>
</evidence>
<dbReference type="GO" id="GO:0005886">
    <property type="term" value="C:plasma membrane"/>
    <property type="evidence" value="ECO:0007669"/>
    <property type="project" value="UniProtKB-SubCell"/>
</dbReference>
<evidence type="ECO:0000256" key="1">
    <source>
        <dbReference type="ARBA" id="ARBA00004141"/>
    </source>
</evidence>
<organism evidence="7 8">
    <name type="scientific">Pusillibacter faecalis</name>
    <dbReference type="NCBI Taxonomy" id="2714358"/>
    <lineage>
        <taxon>Bacteria</taxon>
        <taxon>Bacillati</taxon>
        <taxon>Bacillota</taxon>
        <taxon>Clostridia</taxon>
        <taxon>Eubacteriales</taxon>
        <taxon>Oscillospiraceae</taxon>
        <taxon>Pusillibacter</taxon>
    </lineage>
</organism>
<feature type="transmembrane region" description="Helical" evidence="6">
    <location>
        <begin position="138"/>
        <end position="171"/>
    </location>
</feature>
<protein>
    <recommendedName>
        <fullName evidence="6">Probable membrane transporter protein</fullName>
    </recommendedName>
</protein>
<accession>A0A810QCZ2</accession>
<keyword evidence="4 6" id="KW-1133">Transmembrane helix</keyword>
<feature type="transmembrane region" description="Helical" evidence="6">
    <location>
        <begin position="241"/>
        <end position="258"/>
    </location>
</feature>
<keyword evidence="6" id="KW-1003">Cell membrane</keyword>
<dbReference type="Pfam" id="PF01925">
    <property type="entry name" value="TauE"/>
    <property type="match status" value="1"/>
</dbReference>
<evidence type="ECO:0000256" key="4">
    <source>
        <dbReference type="ARBA" id="ARBA00022989"/>
    </source>
</evidence>
<evidence type="ECO:0000313" key="8">
    <source>
        <dbReference type="Proteomes" id="UP000679848"/>
    </source>
</evidence>
<keyword evidence="8" id="KW-1185">Reference proteome</keyword>
<reference evidence="7" key="1">
    <citation type="submission" date="2020-09" db="EMBL/GenBank/DDBJ databases">
        <title>New species isolated from human feces.</title>
        <authorList>
            <person name="Kitahara M."/>
            <person name="Shigeno Y."/>
            <person name="Shime M."/>
            <person name="Matsumoto Y."/>
            <person name="Nakamura S."/>
            <person name="Motooka D."/>
            <person name="Fukuoka S."/>
            <person name="Nishikawa H."/>
            <person name="Benno Y."/>
        </authorList>
    </citation>
    <scope>NUCLEOTIDE SEQUENCE</scope>
    <source>
        <strain evidence="7">MM59</strain>
    </source>
</reference>
<comment type="similarity">
    <text evidence="2 6">Belongs to the 4-toluene sulfonate uptake permease (TSUP) (TC 2.A.102) family.</text>
</comment>
<feature type="transmembrane region" description="Helical" evidence="6">
    <location>
        <begin position="105"/>
        <end position="126"/>
    </location>
</feature>
<evidence type="ECO:0000256" key="3">
    <source>
        <dbReference type="ARBA" id="ARBA00022692"/>
    </source>
</evidence>
<evidence type="ECO:0000313" key="7">
    <source>
        <dbReference type="EMBL" id="BCK84042.1"/>
    </source>
</evidence>
<gene>
    <name evidence="7" type="ORF">MM59RIKEN_13610</name>
</gene>
<sequence length="261" mass="27341">MVTAISLLICLAASALGAICGIGGGVIIKPVLDSLGIYSVSTVNFLSGCTVLSMSGYTVLKGLRDTDSSVDWGRTSFLAVGAALGGLLGKELFSQISELFAASETVGAIQAVCLFIITLGTLLYTLNKQRIPTRDLHGRMVCILIGFFLGASSSFLGIGGGPINLVVLFYFFSMDTKTAAQNSLYIILISQISSLLLTVLSGSVPPFSLPTLLGMAVCGVLGGIAGRCVNRRIPSATVDRLFIGMMGLILAICVYNYLRFT</sequence>
<dbReference type="InterPro" id="IPR002781">
    <property type="entry name" value="TM_pro_TauE-like"/>
</dbReference>
<dbReference type="PANTHER" id="PTHR43701">
    <property type="entry name" value="MEMBRANE TRANSPORTER PROTEIN MJ0441-RELATED"/>
    <property type="match status" value="1"/>
</dbReference>
<dbReference type="AlphaFoldDB" id="A0A810QCZ2"/>
<dbReference type="EMBL" id="AP023420">
    <property type="protein sequence ID" value="BCK84042.1"/>
    <property type="molecule type" value="Genomic_DNA"/>
</dbReference>
<feature type="transmembrane region" description="Helical" evidence="6">
    <location>
        <begin position="6"/>
        <end position="28"/>
    </location>
</feature>
<feature type="transmembrane region" description="Helical" evidence="6">
    <location>
        <begin position="183"/>
        <end position="201"/>
    </location>
</feature>
<dbReference type="KEGG" id="pfaa:MM59RIKEN_13610"/>
<name>A0A810QCZ2_9FIRM</name>
<dbReference type="Proteomes" id="UP000679848">
    <property type="component" value="Chromosome"/>
</dbReference>
<dbReference type="PANTHER" id="PTHR43701:SF5">
    <property type="entry name" value="MEMBRANE TRANSPORTER PROTEIN-RELATED"/>
    <property type="match status" value="1"/>
</dbReference>
<proteinExistence type="inferred from homology"/>
<dbReference type="RefSeq" id="WP_213542974.1">
    <property type="nucleotide sequence ID" value="NZ_AP023420.1"/>
</dbReference>
<evidence type="ECO:0000256" key="5">
    <source>
        <dbReference type="ARBA" id="ARBA00023136"/>
    </source>
</evidence>
<dbReference type="InterPro" id="IPR051598">
    <property type="entry name" value="TSUP/Inactive_protease-like"/>
</dbReference>
<feature type="transmembrane region" description="Helical" evidence="6">
    <location>
        <begin position="207"/>
        <end position="229"/>
    </location>
</feature>